<keyword evidence="2" id="KW-1185">Reference proteome</keyword>
<accession>A0A7J6WR09</accession>
<proteinExistence type="predicted"/>
<evidence type="ECO:0000313" key="1">
    <source>
        <dbReference type="EMBL" id="KAF5199387.1"/>
    </source>
</evidence>
<evidence type="ECO:0000313" key="2">
    <source>
        <dbReference type="Proteomes" id="UP000554482"/>
    </source>
</evidence>
<reference evidence="1 2" key="1">
    <citation type="submission" date="2020-06" db="EMBL/GenBank/DDBJ databases">
        <title>Transcriptomic and genomic resources for Thalictrum thalictroides and T. hernandezii: Facilitating candidate gene discovery in an emerging model plant lineage.</title>
        <authorList>
            <person name="Arias T."/>
            <person name="Riano-Pachon D.M."/>
            <person name="Di Stilio V.S."/>
        </authorList>
    </citation>
    <scope>NUCLEOTIDE SEQUENCE [LARGE SCALE GENOMIC DNA]</scope>
    <source>
        <strain evidence="2">cv. WT478/WT964</strain>
        <tissue evidence="1">Leaves</tissue>
    </source>
</reference>
<organism evidence="1 2">
    <name type="scientific">Thalictrum thalictroides</name>
    <name type="common">Rue-anemone</name>
    <name type="synonym">Anemone thalictroides</name>
    <dbReference type="NCBI Taxonomy" id="46969"/>
    <lineage>
        <taxon>Eukaryota</taxon>
        <taxon>Viridiplantae</taxon>
        <taxon>Streptophyta</taxon>
        <taxon>Embryophyta</taxon>
        <taxon>Tracheophyta</taxon>
        <taxon>Spermatophyta</taxon>
        <taxon>Magnoliopsida</taxon>
        <taxon>Ranunculales</taxon>
        <taxon>Ranunculaceae</taxon>
        <taxon>Thalictroideae</taxon>
        <taxon>Thalictrum</taxon>
    </lineage>
</organism>
<gene>
    <name evidence="1" type="ORF">FRX31_011026</name>
</gene>
<sequence length="188" mass="21263">MVPNGKRYRSVRGQQFEKAGTSIGKEHNDTPNVAVANTFVVLDDQMESTTPSVNVEDQLKVREKEPTTAHGEYQVVVVEKKQSTMVQNEFVKDTLETENNLVQLYNQVEQGHSLENQVVISENEQSIMGSVEVVKETPENENISVEIISTQAEILSHHVKENVQNFQLEVVLDTQEQSNKEKGKNIRK</sequence>
<dbReference type="EMBL" id="JABWDY010012046">
    <property type="protein sequence ID" value="KAF5199387.1"/>
    <property type="molecule type" value="Genomic_DNA"/>
</dbReference>
<dbReference type="AlphaFoldDB" id="A0A7J6WR09"/>
<comment type="caution">
    <text evidence="1">The sequence shown here is derived from an EMBL/GenBank/DDBJ whole genome shotgun (WGS) entry which is preliminary data.</text>
</comment>
<dbReference type="Proteomes" id="UP000554482">
    <property type="component" value="Unassembled WGS sequence"/>
</dbReference>
<protein>
    <submittedName>
        <fullName evidence="1">Uncharacterized protein</fullName>
    </submittedName>
</protein>
<name>A0A7J6WR09_THATH</name>